<feature type="transmembrane region" description="Helical" evidence="5">
    <location>
        <begin position="207"/>
        <end position="227"/>
    </location>
</feature>
<evidence type="ECO:0000256" key="5">
    <source>
        <dbReference type="RuleBase" id="RU363041"/>
    </source>
</evidence>
<feature type="transmembrane region" description="Helical" evidence="5">
    <location>
        <begin position="44"/>
        <end position="61"/>
    </location>
</feature>
<feature type="transmembrane region" description="Helical" evidence="5">
    <location>
        <begin position="136"/>
        <end position="157"/>
    </location>
</feature>
<dbReference type="GO" id="GO:0005886">
    <property type="term" value="C:plasma membrane"/>
    <property type="evidence" value="ECO:0007669"/>
    <property type="project" value="UniProtKB-SubCell"/>
</dbReference>
<evidence type="ECO:0000313" key="6">
    <source>
        <dbReference type="EMBL" id="HGY56753.1"/>
    </source>
</evidence>
<proteinExistence type="inferred from homology"/>
<keyword evidence="2 5" id="KW-0812">Transmembrane</keyword>
<evidence type="ECO:0000256" key="1">
    <source>
        <dbReference type="ARBA" id="ARBA00004141"/>
    </source>
</evidence>
<feature type="transmembrane region" description="Helical" evidence="5">
    <location>
        <begin position="239"/>
        <end position="257"/>
    </location>
</feature>
<comment type="caution">
    <text evidence="6">The sequence shown here is derived from an EMBL/GenBank/DDBJ whole genome shotgun (WGS) entry which is preliminary data.</text>
</comment>
<dbReference type="PANTHER" id="PTHR43701">
    <property type="entry name" value="MEMBRANE TRANSPORTER PROTEIN MJ0441-RELATED"/>
    <property type="match status" value="1"/>
</dbReference>
<dbReference type="InterPro" id="IPR002781">
    <property type="entry name" value="TM_pro_TauE-like"/>
</dbReference>
<name>A0A7V4U2J3_CALAY</name>
<organism evidence="6">
    <name type="scientific">Caldithrix abyssi</name>
    <dbReference type="NCBI Taxonomy" id="187145"/>
    <lineage>
        <taxon>Bacteria</taxon>
        <taxon>Pseudomonadati</taxon>
        <taxon>Calditrichota</taxon>
        <taxon>Calditrichia</taxon>
        <taxon>Calditrichales</taxon>
        <taxon>Calditrichaceae</taxon>
        <taxon>Caldithrix</taxon>
    </lineage>
</organism>
<feature type="transmembrane region" description="Helical" evidence="5">
    <location>
        <begin position="73"/>
        <end position="92"/>
    </location>
</feature>
<feature type="transmembrane region" description="Helical" evidence="5">
    <location>
        <begin position="98"/>
        <end position="116"/>
    </location>
</feature>
<dbReference type="AlphaFoldDB" id="A0A7V4U2J3"/>
<gene>
    <name evidence="6" type="ORF">ENK44_13690</name>
</gene>
<reference evidence="6" key="1">
    <citation type="journal article" date="2020" name="mSystems">
        <title>Genome- and Community-Level Interaction Insights into Carbon Utilization and Element Cycling Functions of Hydrothermarchaeota in Hydrothermal Sediment.</title>
        <authorList>
            <person name="Zhou Z."/>
            <person name="Liu Y."/>
            <person name="Xu W."/>
            <person name="Pan J."/>
            <person name="Luo Z.H."/>
            <person name="Li M."/>
        </authorList>
    </citation>
    <scope>NUCLEOTIDE SEQUENCE [LARGE SCALE GENOMIC DNA]</scope>
    <source>
        <strain evidence="6">HyVt-577</strain>
    </source>
</reference>
<dbReference type="EMBL" id="DRQG01000128">
    <property type="protein sequence ID" value="HGY56753.1"/>
    <property type="molecule type" value="Genomic_DNA"/>
</dbReference>
<dbReference type="InterPro" id="IPR051598">
    <property type="entry name" value="TSUP/Inactive_protease-like"/>
</dbReference>
<comment type="subcellular location">
    <subcellularLocation>
        <location evidence="5">Cell membrane</location>
        <topology evidence="5">Multi-pass membrane protein</topology>
    </subcellularLocation>
    <subcellularLocation>
        <location evidence="1">Membrane</location>
        <topology evidence="1">Multi-pass membrane protein</topology>
    </subcellularLocation>
</comment>
<sequence>MDHLFSVLAAGALAGFVSSVLGIGGGVILVPVLAVVFGFKQPEAMATSLGTIALITAYNTLRFQTKKQIYWKGVLYIAAFAMLCSFLAGYIAHFLPDFLLVIFFILFVLAMLYKTLRKNKLAAVKPAHELHLSVKLSAVIGTFSGTVAGLTGVGGGAVTTPLLMAYGRLPHFMVVPLSNAVMFFTAVAGTAGYAIQDVAEKGSAQTGYVHLDIVFLLFISALPAAYLGTRFQDKIAAPWRRGMLIAVLLIIAVRMILKLV</sequence>
<dbReference type="Pfam" id="PF01925">
    <property type="entry name" value="TauE"/>
    <property type="match status" value="1"/>
</dbReference>
<evidence type="ECO:0000256" key="4">
    <source>
        <dbReference type="ARBA" id="ARBA00023136"/>
    </source>
</evidence>
<protein>
    <recommendedName>
        <fullName evidence="5">Probable membrane transporter protein</fullName>
    </recommendedName>
</protein>
<evidence type="ECO:0000256" key="3">
    <source>
        <dbReference type="ARBA" id="ARBA00022989"/>
    </source>
</evidence>
<dbReference type="PANTHER" id="PTHR43701:SF5">
    <property type="entry name" value="MEMBRANE TRANSPORTER PROTEIN-RELATED"/>
    <property type="match status" value="1"/>
</dbReference>
<keyword evidence="4 5" id="KW-0472">Membrane</keyword>
<accession>A0A7V4U2J3</accession>
<keyword evidence="3 5" id="KW-1133">Transmembrane helix</keyword>
<comment type="similarity">
    <text evidence="5">Belongs to the 4-toluene sulfonate uptake permease (TSUP) (TC 2.A.102) family.</text>
</comment>
<dbReference type="Proteomes" id="UP000885779">
    <property type="component" value="Unassembled WGS sequence"/>
</dbReference>
<keyword evidence="5" id="KW-1003">Cell membrane</keyword>
<feature type="transmembrane region" description="Helical" evidence="5">
    <location>
        <begin position="177"/>
        <end position="195"/>
    </location>
</feature>
<evidence type="ECO:0000256" key="2">
    <source>
        <dbReference type="ARBA" id="ARBA00022692"/>
    </source>
</evidence>